<keyword evidence="2 5" id="KW-0768">Sushi</keyword>
<dbReference type="Proteomes" id="UP000694565">
    <property type="component" value="Unplaced"/>
</dbReference>
<dbReference type="InterPro" id="IPR035976">
    <property type="entry name" value="Sushi/SCR/CCP_sf"/>
</dbReference>
<accession>A0A8C2X055</accession>
<keyword evidence="4 5" id="KW-1015">Disulfide bond</keyword>
<evidence type="ECO:0000313" key="7">
    <source>
        <dbReference type="Ensembl" id="ENSCLMP00005008084.1"/>
    </source>
</evidence>
<dbReference type="GO" id="GO:0005615">
    <property type="term" value="C:extracellular space"/>
    <property type="evidence" value="ECO:0007669"/>
    <property type="project" value="TreeGrafter"/>
</dbReference>
<dbReference type="Ensembl" id="ENSCLMT00005008755.1">
    <property type="protein sequence ID" value="ENSCLMP00005008084.1"/>
    <property type="gene ID" value="ENSCLMG00005004565.1"/>
</dbReference>
<dbReference type="InterPro" id="IPR000436">
    <property type="entry name" value="Sushi_SCR_CCP_dom"/>
</dbReference>
<proteinExistence type="predicted"/>
<name>A0A8C2X055_CYCLU</name>
<organism evidence="7 8">
    <name type="scientific">Cyclopterus lumpus</name>
    <name type="common">Lumpsucker</name>
    <dbReference type="NCBI Taxonomy" id="8103"/>
    <lineage>
        <taxon>Eukaryota</taxon>
        <taxon>Metazoa</taxon>
        <taxon>Chordata</taxon>
        <taxon>Craniata</taxon>
        <taxon>Vertebrata</taxon>
        <taxon>Euteleostomi</taxon>
        <taxon>Actinopterygii</taxon>
        <taxon>Neopterygii</taxon>
        <taxon>Teleostei</taxon>
        <taxon>Neoteleostei</taxon>
        <taxon>Acanthomorphata</taxon>
        <taxon>Eupercaria</taxon>
        <taxon>Perciformes</taxon>
        <taxon>Cottioidei</taxon>
        <taxon>Cottales</taxon>
        <taxon>Cyclopteridae</taxon>
        <taxon>Cyclopterus</taxon>
    </lineage>
</organism>
<comment type="caution">
    <text evidence="5">Lacks conserved residue(s) required for the propagation of feature annotation.</text>
</comment>
<evidence type="ECO:0000256" key="3">
    <source>
        <dbReference type="ARBA" id="ARBA00022729"/>
    </source>
</evidence>
<dbReference type="PANTHER" id="PTHR45785">
    <property type="entry name" value="COMPLEMENT FACTOR H-RELATED"/>
    <property type="match status" value="1"/>
</dbReference>
<keyword evidence="8" id="KW-1185">Reference proteome</keyword>
<dbReference type="GeneTree" id="ENSGT00940000154967"/>
<comment type="subcellular location">
    <subcellularLocation>
        <location evidence="1">Virion</location>
    </subcellularLocation>
</comment>
<dbReference type="SUPFAM" id="SSF57535">
    <property type="entry name" value="Complement control module/SCR domain"/>
    <property type="match status" value="4"/>
</dbReference>
<dbReference type="PANTHER" id="PTHR45785:SF2">
    <property type="entry name" value="COMPLEMENT FACTOR H-RELATED"/>
    <property type="match status" value="1"/>
</dbReference>
<dbReference type="InterPro" id="IPR051503">
    <property type="entry name" value="ComplSys_Reg/VirEntry_Med"/>
</dbReference>
<feature type="domain" description="Sushi" evidence="6">
    <location>
        <begin position="40"/>
        <end position="99"/>
    </location>
</feature>
<protein>
    <recommendedName>
        <fullName evidence="6">Sushi domain-containing protein</fullName>
    </recommendedName>
</protein>
<reference evidence="7" key="1">
    <citation type="submission" date="2025-08" db="UniProtKB">
        <authorList>
            <consortium name="Ensembl"/>
        </authorList>
    </citation>
    <scope>IDENTIFICATION</scope>
</reference>
<evidence type="ECO:0000259" key="6">
    <source>
        <dbReference type="PROSITE" id="PS50923"/>
    </source>
</evidence>
<feature type="domain" description="Sushi" evidence="6">
    <location>
        <begin position="101"/>
        <end position="159"/>
    </location>
</feature>
<evidence type="ECO:0000313" key="8">
    <source>
        <dbReference type="Proteomes" id="UP000694565"/>
    </source>
</evidence>
<dbReference type="SMART" id="SM00032">
    <property type="entry name" value="CCP"/>
    <property type="match status" value="4"/>
</dbReference>
<dbReference type="Gene3D" id="2.10.70.10">
    <property type="entry name" value="Complement Module, domain 1"/>
    <property type="match status" value="4"/>
</dbReference>
<feature type="domain" description="Sushi" evidence="6">
    <location>
        <begin position="251"/>
        <end position="304"/>
    </location>
</feature>
<dbReference type="AlphaFoldDB" id="A0A8C2X055"/>
<dbReference type="CDD" id="cd00033">
    <property type="entry name" value="CCP"/>
    <property type="match status" value="2"/>
</dbReference>
<dbReference type="GO" id="GO:0001851">
    <property type="term" value="F:complement component C3b binding"/>
    <property type="evidence" value="ECO:0007669"/>
    <property type="project" value="TreeGrafter"/>
</dbReference>
<evidence type="ECO:0000256" key="4">
    <source>
        <dbReference type="ARBA" id="ARBA00023157"/>
    </source>
</evidence>
<feature type="domain" description="Sushi" evidence="6">
    <location>
        <begin position="162"/>
        <end position="224"/>
    </location>
</feature>
<evidence type="ECO:0000256" key="1">
    <source>
        <dbReference type="ARBA" id="ARBA00004328"/>
    </source>
</evidence>
<reference evidence="7" key="2">
    <citation type="submission" date="2025-09" db="UniProtKB">
        <authorList>
            <consortium name="Ensembl"/>
        </authorList>
    </citation>
    <scope>IDENTIFICATION</scope>
</reference>
<evidence type="ECO:0000256" key="5">
    <source>
        <dbReference type="PROSITE-ProRule" id="PRU00302"/>
    </source>
</evidence>
<dbReference type="Pfam" id="PF00084">
    <property type="entry name" value="Sushi"/>
    <property type="match status" value="3"/>
</dbReference>
<dbReference type="PROSITE" id="PS50923">
    <property type="entry name" value="SUSHI"/>
    <property type="match status" value="4"/>
</dbReference>
<evidence type="ECO:0000256" key="2">
    <source>
        <dbReference type="ARBA" id="ARBA00022659"/>
    </source>
</evidence>
<feature type="disulfide bond" evidence="5">
    <location>
        <begin position="103"/>
        <end position="146"/>
    </location>
</feature>
<keyword evidence="3" id="KW-0732">Signal</keyword>
<sequence length="373" mass="41584">FNWALRSPWLCSTLISNQKNVLFHCSAFLPLTVSAQSTTESCPAPRLEAGYWVPVQDFYKHETKLPYACNKGRKPAAEGWWATSTCLNGIWSPQPQCIDEKACIAADIANAKYTEQQGSWYEDGHTIRITCNEEYDPKGWKDTAKCIDGKWSPVLVCEKSLRACGAPPQIPHAVIILQGYQDLFAAGTELQYECEDGYTVEGGDTKTSIHCIARKWTDGPVCSKWASRPGTGHGGGSAGSGTQAEGGVSVERCGEYPQVQNGDVVLVDALFLRYQCNSYYTQVGSDTVTCHNNDSWSQLPVCQVAFCALDPTTALFPRGLKPEPQYIKEGEEKFLPCIWRYYSSRVRCINGEIYFTRCKYIRMLFTFNLPQCS</sequence>
<dbReference type="GO" id="GO:0006956">
    <property type="term" value="P:complement activation"/>
    <property type="evidence" value="ECO:0007669"/>
    <property type="project" value="TreeGrafter"/>
</dbReference>